<dbReference type="SMART" id="SM00998">
    <property type="entry name" value="ADSL_C"/>
    <property type="match status" value="1"/>
</dbReference>
<organism evidence="3">
    <name type="scientific">bioreactor metagenome</name>
    <dbReference type="NCBI Taxonomy" id="1076179"/>
    <lineage>
        <taxon>unclassified sequences</taxon>
        <taxon>metagenomes</taxon>
        <taxon>ecological metagenomes</taxon>
    </lineage>
</organism>
<accession>A0A645DH75</accession>
<evidence type="ECO:0000313" key="3">
    <source>
        <dbReference type="EMBL" id="MPM88607.1"/>
    </source>
</evidence>
<dbReference type="GO" id="GO:0004018">
    <property type="term" value="F:N6-(1,2-dicarboxyethyl)AMP AMP-lyase (fumarate-forming) activity"/>
    <property type="evidence" value="ECO:0007669"/>
    <property type="project" value="TreeGrafter"/>
</dbReference>
<comment type="caution">
    <text evidence="3">The sequence shown here is derived from an EMBL/GenBank/DDBJ whole genome shotgun (WGS) entry which is preliminary data.</text>
</comment>
<dbReference type="PANTHER" id="PTHR43172:SF1">
    <property type="entry name" value="ADENYLOSUCCINATE LYASE"/>
    <property type="match status" value="1"/>
</dbReference>
<keyword evidence="1 3" id="KW-0456">Lyase</keyword>
<feature type="domain" description="Adenylosuccinate lyase C-terminal" evidence="2">
    <location>
        <begin position="206"/>
        <end position="292"/>
    </location>
</feature>
<proteinExistence type="predicted"/>
<dbReference type="PANTHER" id="PTHR43172">
    <property type="entry name" value="ADENYLOSUCCINATE LYASE"/>
    <property type="match status" value="1"/>
</dbReference>
<dbReference type="Pfam" id="PF10397">
    <property type="entry name" value="ADSL_C"/>
    <property type="match status" value="1"/>
</dbReference>
<dbReference type="EC" id="4.3.2.2" evidence="3"/>
<reference evidence="3" key="1">
    <citation type="submission" date="2019-08" db="EMBL/GenBank/DDBJ databases">
        <authorList>
            <person name="Kucharzyk K."/>
            <person name="Murdoch R.W."/>
            <person name="Higgins S."/>
            <person name="Loffler F."/>
        </authorList>
    </citation>
    <scope>NUCLEOTIDE SEQUENCE</scope>
</reference>
<dbReference type="Gene3D" id="1.10.40.30">
    <property type="entry name" value="Fumarase/aspartase (C-terminal domain)"/>
    <property type="match status" value="1"/>
</dbReference>
<evidence type="ECO:0000256" key="1">
    <source>
        <dbReference type="ARBA" id="ARBA00023239"/>
    </source>
</evidence>
<protein>
    <submittedName>
        <fullName evidence="3">Adenylosuccinate lyase</fullName>
        <ecNumber evidence="3">4.3.2.2</ecNumber>
    </submittedName>
</protein>
<dbReference type="SUPFAM" id="SSF48557">
    <property type="entry name" value="L-aspartase-like"/>
    <property type="match status" value="1"/>
</dbReference>
<dbReference type="InterPro" id="IPR019468">
    <property type="entry name" value="AdenyloSucc_lyase_C"/>
</dbReference>
<dbReference type="GO" id="GO:0070626">
    <property type="term" value="F:(S)-2-(5-amino-1-(5-phospho-D-ribosyl)imidazole-4-carboxamido) succinate lyase (fumarate-forming) activity"/>
    <property type="evidence" value="ECO:0007669"/>
    <property type="project" value="TreeGrafter"/>
</dbReference>
<dbReference type="Pfam" id="PF00206">
    <property type="entry name" value="Lyase_1"/>
    <property type="match status" value="1"/>
</dbReference>
<dbReference type="Gene3D" id="1.20.200.10">
    <property type="entry name" value="Fumarase/aspartase (Central domain)"/>
    <property type="match status" value="1"/>
</dbReference>
<dbReference type="PROSITE" id="PS00163">
    <property type="entry name" value="FUMARATE_LYASES"/>
    <property type="match status" value="1"/>
</dbReference>
<dbReference type="AlphaFoldDB" id="A0A645DH75"/>
<dbReference type="GO" id="GO:0005829">
    <property type="term" value="C:cytosol"/>
    <property type="evidence" value="ECO:0007669"/>
    <property type="project" value="TreeGrafter"/>
</dbReference>
<sequence length="303" mass="33073">MAQTAQDLLSDIGQLNALQSNLKGKGMKGAVGTSASYTVLLEGTGMTARQMERLVMKELGLEAFEAATQVYPRKQDWQVGTALAGLCQTLYKFAFDFRLLQSPAIGEWSEPFGSMQVGSSAMPFKRNPIDCEKIDSLSRYVASQCETLWQNAANSLLERTLDDSANRRFVLPEMFLATEEAVMSAAAIVSGMQVHSVAIERNLRDYGVFASSERLLMELGRRGADRQHMHEVIRNHSLAAWQAVQHGAKNPLVELLAGDKEVVAFMDSDQMKAAMDCSGYIGDAPERTAVVARSLAAAVASLE</sequence>
<evidence type="ECO:0000259" key="2">
    <source>
        <dbReference type="SMART" id="SM00998"/>
    </source>
</evidence>
<dbReference type="InterPro" id="IPR022761">
    <property type="entry name" value="Fumarate_lyase_N"/>
</dbReference>
<gene>
    <name evidence="3" type="primary">purB_36</name>
    <name evidence="3" type="ORF">SDC9_135711</name>
</gene>
<dbReference type="InterPro" id="IPR008948">
    <property type="entry name" value="L-Aspartase-like"/>
</dbReference>
<name>A0A645DH75_9ZZZZ</name>
<dbReference type="EMBL" id="VSSQ01036195">
    <property type="protein sequence ID" value="MPM88607.1"/>
    <property type="molecule type" value="Genomic_DNA"/>
</dbReference>
<dbReference type="GO" id="GO:0044208">
    <property type="term" value="P:'de novo' AMP biosynthetic process"/>
    <property type="evidence" value="ECO:0007669"/>
    <property type="project" value="TreeGrafter"/>
</dbReference>
<dbReference type="InterPro" id="IPR020557">
    <property type="entry name" value="Fumarate_lyase_CS"/>
</dbReference>